<dbReference type="Proteomes" id="UP000054532">
    <property type="component" value="Unassembled WGS sequence"/>
</dbReference>
<reference evidence="1" key="1">
    <citation type="submission" date="2013-11" db="EMBL/GenBank/DDBJ databases">
        <title>The Genome Sequence of Phytophthora parasitica IAC_01/95.</title>
        <authorList>
            <consortium name="The Broad Institute Genomics Platform"/>
            <person name="Russ C."/>
            <person name="Tyler B."/>
            <person name="Panabieres F."/>
            <person name="Shan W."/>
            <person name="Tripathy S."/>
            <person name="Grunwald N."/>
            <person name="Machado M."/>
            <person name="Johnson C.S."/>
            <person name="Arredondo F."/>
            <person name="Hong C."/>
            <person name="Coffey M."/>
            <person name="Young S.K."/>
            <person name="Zeng Q."/>
            <person name="Gargeya S."/>
            <person name="Fitzgerald M."/>
            <person name="Abouelleil A."/>
            <person name="Alvarado L."/>
            <person name="Chapman S.B."/>
            <person name="Gainer-Dewar J."/>
            <person name="Goldberg J."/>
            <person name="Griggs A."/>
            <person name="Gujja S."/>
            <person name="Hansen M."/>
            <person name="Howarth C."/>
            <person name="Imamovic A."/>
            <person name="Ireland A."/>
            <person name="Larimer J."/>
            <person name="McCowan C."/>
            <person name="Murphy C."/>
            <person name="Pearson M."/>
            <person name="Poon T.W."/>
            <person name="Priest M."/>
            <person name="Roberts A."/>
            <person name="Saif S."/>
            <person name="Shea T."/>
            <person name="Sykes S."/>
            <person name="Wortman J."/>
            <person name="Nusbaum C."/>
            <person name="Birren B."/>
        </authorList>
    </citation>
    <scope>NUCLEOTIDE SEQUENCE [LARGE SCALE GENOMIC DNA]</scope>
    <source>
        <strain evidence="1">IAC_01/95</strain>
    </source>
</reference>
<proteinExistence type="predicted"/>
<gene>
    <name evidence="1" type="ORF">L914_11477</name>
</gene>
<name>W2N2Y1_PHYNI</name>
<organism evidence="1">
    <name type="scientific">Phytophthora nicotianae</name>
    <name type="common">Potato buckeye rot agent</name>
    <name type="synonym">Phytophthora parasitica</name>
    <dbReference type="NCBI Taxonomy" id="4792"/>
    <lineage>
        <taxon>Eukaryota</taxon>
        <taxon>Sar</taxon>
        <taxon>Stramenopiles</taxon>
        <taxon>Oomycota</taxon>
        <taxon>Peronosporomycetes</taxon>
        <taxon>Peronosporales</taxon>
        <taxon>Peronosporaceae</taxon>
        <taxon>Phytophthora</taxon>
    </lineage>
</organism>
<dbReference type="EMBL" id="KI693690">
    <property type="protein sequence ID" value="ETM42951.1"/>
    <property type="molecule type" value="Genomic_DNA"/>
</dbReference>
<sequence length="46" mass="5605">MIALVASYTNPRRTNKRSQFIWHTDKHRKQAHYFLDLNKNHVLAQR</sequence>
<accession>W2N2Y1</accession>
<protein>
    <submittedName>
        <fullName evidence="1">Uncharacterized protein</fullName>
    </submittedName>
</protein>
<evidence type="ECO:0000313" key="1">
    <source>
        <dbReference type="EMBL" id="ETM42951.1"/>
    </source>
</evidence>
<dbReference type="AlphaFoldDB" id="W2N2Y1"/>